<comment type="caution">
    <text evidence="1">The sequence shown here is derived from an EMBL/GenBank/DDBJ whole genome shotgun (WGS) entry which is preliminary data.</text>
</comment>
<sequence>MYYVGKQVDLMHSVDWDVMFIIDACRFDYFKKYYKEIFHNKGELKKAISPAT</sequence>
<gene>
    <name evidence="1" type="ORF">S03H2_17683</name>
</gene>
<reference evidence="1" key="1">
    <citation type="journal article" date="2014" name="Front. Microbiol.">
        <title>High frequency of phylogenetically diverse reductive dehalogenase-homologous genes in deep subseafloor sedimentary metagenomes.</title>
        <authorList>
            <person name="Kawai M."/>
            <person name="Futagami T."/>
            <person name="Toyoda A."/>
            <person name="Takaki Y."/>
            <person name="Nishi S."/>
            <person name="Hori S."/>
            <person name="Arai W."/>
            <person name="Tsubouchi T."/>
            <person name="Morono Y."/>
            <person name="Uchiyama I."/>
            <person name="Ito T."/>
            <person name="Fujiyama A."/>
            <person name="Inagaki F."/>
            <person name="Takami H."/>
        </authorList>
    </citation>
    <scope>NUCLEOTIDE SEQUENCE</scope>
    <source>
        <strain evidence="1">Expedition CK06-06</strain>
    </source>
</reference>
<evidence type="ECO:0000313" key="1">
    <source>
        <dbReference type="EMBL" id="GAH33181.1"/>
    </source>
</evidence>
<proteinExistence type="predicted"/>
<feature type="non-terminal residue" evidence="1">
    <location>
        <position position="52"/>
    </location>
</feature>
<organism evidence="1">
    <name type="scientific">marine sediment metagenome</name>
    <dbReference type="NCBI Taxonomy" id="412755"/>
    <lineage>
        <taxon>unclassified sequences</taxon>
        <taxon>metagenomes</taxon>
        <taxon>ecological metagenomes</taxon>
    </lineage>
</organism>
<accession>X1EIM3</accession>
<name>X1EIM3_9ZZZZ</name>
<protein>
    <submittedName>
        <fullName evidence="1">Uncharacterized protein</fullName>
    </submittedName>
</protein>
<dbReference type="EMBL" id="BARU01009138">
    <property type="protein sequence ID" value="GAH33181.1"/>
    <property type="molecule type" value="Genomic_DNA"/>
</dbReference>
<dbReference type="AlphaFoldDB" id="X1EIM3"/>